<dbReference type="GO" id="GO:0005829">
    <property type="term" value="C:cytosol"/>
    <property type="evidence" value="ECO:0007669"/>
    <property type="project" value="TreeGrafter"/>
</dbReference>
<keyword evidence="7" id="KW-0456">Lyase</keyword>
<dbReference type="Gene3D" id="3.20.20.70">
    <property type="entry name" value="Aldolase class I"/>
    <property type="match status" value="1"/>
</dbReference>
<dbReference type="CDD" id="cd04724">
    <property type="entry name" value="Tryptophan_synthase_alpha"/>
    <property type="match status" value="1"/>
</dbReference>
<dbReference type="AlphaFoldDB" id="A0A0M6WZP0"/>
<evidence type="ECO:0000256" key="5">
    <source>
        <dbReference type="ARBA" id="ARBA00022822"/>
    </source>
</evidence>
<reference evidence="10" key="1">
    <citation type="submission" date="2015-05" db="EMBL/GenBank/DDBJ databases">
        <authorList>
            <consortium name="Pathogen Informatics"/>
        </authorList>
    </citation>
    <scope>NUCLEOTIDE SEQUENCE [LARGE SCALE GENOMIC DNA]</scope>
    <source>
        <strain evidence="10">L1-83</strain>
    </source>
</reference>
<evidence type="ECO:0000256" key="6">
    <source>
        <dbReference type="ARBA" id="ARBA00023141"/>
    </source>
</evidence>
<dbReference type="SUPFAM" id="SSF51366">
    <property type="entry name" value="Ribulose-phoshate binding barrel"/>
    <property type="match status" value="1"/>
</dbReference>
<evidence type="ECO:0000256" key="8">
    <source>
        <dbReference type="ARBA" id="ARBA00049047"/>
    </source>
</evidence>
<dbReference type="GO" id="GO:0004834">
    <property type="term" value="F:tryptophan synthase activity"/>
    <property type="evidence" value="ECO:0007669"/>
    <property type="project" value="UniProtKB-EC"/>
</dbReference>
<evidence type="ECO:0000256" key="7">
    <source>
        <dbReference type="ARBA" id="ARBA00023239"/>
    </source>
</evidence>
<comment type="catalytic activity">
    <reaction evidence="8">
        <text>(1S,2R)-1-C-(indol-3-yl)glycerol 3-phosphate + L-serine = D-glyceraldehyde 3-phosphate + L-tryptophan + H2O</text>
        <dbReference type="Rhea" id="RHEA:10532"/>
        <dbReference type="ChEBI" id="CHEBI:15377"/>
        <dbReference type="ChEBI" id="CHEBI:33384"/>
        <dbReference type="ChEBI" id="CHEBI:57912"/>
        <dbReference type="ChEBI" id="CHEBI:58866"/>
        <dbReference type="ChEBI" id="CHEBI:59776"/>
        <dbReference type="EC" id="4.2.1.20"/>
    </reaction>
</comment>
<accession>A0A0M6WZP0</accession>
<dbReference type="RefSeq" id="WP_261292312.1">
    <property type="nucleotide sequence ID" value="NZ_CVRS01000117.1"/>
</dbReference>
<evidence type="ECO:0000256" key="1">
    <source>
        <dbReference type="ARBA" id="ARBA00004733"/>
    </source>
</evidence>
<dbReference type="PANTHER" id="PTHR43406">
    <property type="entry name" value="TRYPTOPHAN SYNTHASE, ALPHA CHAIN"/>
    <property type="match status" value="1"/>
</dbReference>
<dbReference type="UniPathway" id="UPA00035">
    <property type="reaction ID" value="UER00044"/>
</dbReference>
<dbReference type="InterPro" id="IPR011060">
    <property type="entry name" value="RibuloseP-bd_barrel"/>
</dbReference>
<protein>
    <recommendedName>
        <fullName evidence="3">tryptophan synthase</fullName>
        <ecNumber evidence="3">4.2.1.20</ecNumber>
    </recommendedName>
</protein>
<gene>
    <name evidence="9" type="ORF">RIL183_08721</name>
</gene>
<evidence type="ECO:0000313" key="9">
    <source>
        <dbReference type="EMBL" id="CRL43202.1"/>
    </source>
</evidence>
<dbReference type="PANTHER" id="PTHR43406:SF1">
    <property type="entry name" value="TRYPTOPHAN SYNTHASE ALPHA CHAIN, CHLOROPLASTIC"/>
    <property type="match status" value="1"/>
</dbReference>
<keyword evidence="10" id="KW-1185">Reference proteome</keyword>
<evidence type="ECO:0000256" key="2">
    <source>
        <dbReference type="ARBA" id="ARBA00011270"/>
    </source>
</evidence>
<proteinExistence type="predicted"/>
<dbReference type="Proteomes" id="UP000049828">
    <property type="component" value="Unassembled WGS sequence"/>
</dbReference>
<dbReference type="InterPro" id="IPR013785">
    <property type="entry name" value="Aldolase_TIM"/>
</dbReference>
<name>A0A0M6WZP0_9FIRM</name>
<dbReference type="EC" id="4.2.1.20" evidence="3"/>
<organism evidence="9 10">
    <name type="scientific">Roseburia inulinivorans</name>
    <dbReference type="NCBI Taxonomy" id="360807"/>
    <lineage>
        <taxon>Bacteria</taxon>
        <taxon>Bacillati</taxon>
        <taxon>Bacillota</taxon>
        <taxon>Clostridia</taxon>
        <taxon>Lachnospirales</taxon>
        <taxon>Lachnospiraceae</taxon>
        <taxon>Roseburia</taxon>
    </lineage>
</organism>
<evidence type="ECO:0000256" key="3">
    <source>
        <dbReference type="ARBA" id="ARBA00012043"/>
    </source>
</evidence>
<dbReference type="InterPro" id="IPR002028">
    <property type="entry name" value="Trp_synthase_suA"/>
</dbReference>
<sequence length="141" mass="15587">MVLIIPDLPLEEQDEINEYLNLSEATILIQLVSPVSGKRIPKILENARGFVYCVSSMGVTGQAAAFHREVISYLTQVKEVSKIPVMMGFGIREAQDVAPMKDIIDGAIVGSHFITLLEENNFSTIAAANYCNKFKQDLNNL</sequence>
<dbReference type="EMBL" id="CVRS01000117">
    <property type="protein sequence ID" value="CRL43202.1"/>
    <property type="molecule type" value="Genomic_DNA"/>
</dbReference>
<comment type="subunit">
    <text evidence="2">Tetramer of two alpha and two beta chains.</text>
</comment>
<comment type="pathway">
    <text evidence="1">Amino-acid biosynthesis; L-tryptophan biosynthesis; L-tryptophan from chorismate: step 5/5.</text>
</comment>
<evidence type="ECO:0000256" key="4">
    <source>
        <dbReference type="ARBA" id="ARBA00022605"/>
    </source>
</evidence>
<keyword evidence="5" id="KW-0822">Tryptophan biosynthesis</keyword>
<keyword evidence="6" id="KW-0057">Aromatic amino acid biosynthesis</keyword>
<dbReference type="Pfam" id="PF00290">
    <property type="entry name" value="Trp_syntA"/>
    <property type="match status" value="1"/>
</dbReference>
<keyword evidence="4" id="KW-0028">Amino-acid biosynthesis</keyword>
<evidence type="ECO:0000313" key="10">
    <source>
        <dbReference type="Proteomes" id="UP000049828"/>
    </source>
</evidence>